<dbReference type="PANTHER" id="PTHR43091:SF1">
    <property type="entry name" value="BETA-KETOACYL-[ACYL-CARRIER-PROTEIN] SYNTHASE III, CHLOROPLASTIC"/>
    <property type="match status" value="1"/>
</dbReference>
<reference evidence="17" key="1">
    <citation type="journal article" date="2021" name="PeerJ">
        <title>Extensive microbial diversity within the chicken gut microbiome revealed by metagenomics and culture.</title>
        <authorList>
            <person name="Gilroy R."/>
            <person name="Ravi A."/>
            <person name="Getino M."/>
            <person name="Pursley I."/>
            <person name="Horton D.L."/>
            <person name="Alikhan N.F."/>
            <person name="Baker D."/>
            <person name="Gharbi K."/>
            <person name="Hall N."/>
            <person name="Watson M."/>
            <person name="Adriaenssens E.M."/>
            <person name="Foster-Nyarko E."/>
            <person name="Jarju S."/>
            <person name="Secka A."/>
            <person name="Antonio M."/>
            <person name="Oren A."/>
            <person name="Chaudhuri R.R."/>
            <person name="La Ragione R."/>
            <person name="Hildebrand F."/>
            <person name="Pallen M.J."/>
        </authorList>
    </citation>
    <scope>NUCLEOTIDE SEQUENCE</scope>
    <source>
        <strain evidence="17">CHK178-16964</strain>
    </source>
</reference>
<feature type="region of interest" description="ACP-binding" evidence="14">
    <location>
        <begin position="249"/>
        <end position="253"/>
    </location>
</feature>
<dbReference type="GO" id="GO:0006633">
    <property type="term" value="P:fatty acid biosynthetic process"/>
    <property type="evidence" value="ECO:0007669"/>
    <property type="project" value="UniProtKB-UniRule"/>
</dbReference>
<comment type="subcellular location">
    <subcellularLocation>
        <location evidence="14">Cytoplasm</location>
    </subcellularLocation>
</comment>
<dbReference type="GO" id="GO:0005737">
    <property type="term" value="C:cytoplasm"/>
    <property type="evidence" value="ECO:0007669"/>
    <property type="project" value="UniProtKB-SubCell"/>
</dbReference>
<evidence type="ECO:0000313" key="18">
    <source>
        <dbReference type="Proteomes" id="UP000823900"/>
    </source>
</evidence>
<feature type="active site" evidence="14">
    <location>
        <position position="278"/>
    </location>
</feature>
<keyword evidence="14" id="KW-0963">Cytoplasm</keyword>
<feature type="active site" evidence="14">
    <location>
        <position position="248"/>
    </location>
</feature>
<name>A0A9D2HL70_9FIRM</name>
<dbReference type="InterPro" id="IPR004655">
    <property type="entry name" value="FabH"/>
</dbReference>
<comment type="subunit">
    <text evidence="14">Homodimer.</text>
</comment>
<dbReference type="EC" id="2.3.1.180" evidence="14"/>
<comment type="function">
    <text evidence="14">Catalyzes the condensation reaction of fatty acid synthesis by the addition to an acyl acceptor of two carbons from malonyl-ACP. Catalyzes the first condensation reaction which initiates fatty acid synthesis and may therefore play a role in governing the total rate of fatty acid production. Possesses both acetoacetyl-ACP synthase and acetyl transacylase activities. Its substrate specificity determines the biosynthesis of branched-chain and/or straight-chain of fatty acids.</text>
</comment>
<evidence type="ECO:0000259" key="16">
    <source>
        <dbReference type="Pfam" id="PF08545"/>
    </source>
</evidence>
<comment type="similarity">
    <text evidence="2 14">Belongs to the thiolase-like superfamily. FabH family.</text>
</comment>
<dbReference type="Pfam" id="PF08541">
    <property type="entry name" value="ACP_syn_III_C"/>
    <property type="match status" value="1"/>
</dbReference>
<evidence type="ECO:0000256" key="3">
    <source>
        <dbReference type="ARBA" id="ARBA00022516"/>
    </source>
</evidence>
<protein>
    <recommendedName>
        <fullName evidence="14">Beta-ketoacyl-[acyl-carrier-protein] synthase III</fullName>
        <shortName evidence="14">Beta-ketoacyl-ACP synthase III</shortName>
        <shortName evidence="14">KAS III</shortName>
        <ecNumber evidence="14">2.3.1.180</ecNumber>
    </recommendedName>
    <alternativeName>
        <fullName evidence="14">3-oxoacyl-[acyl-carrier-protein] synthase 3</fullName>
    </alternativeName>
    <alternativeName>
        <fullName evidence="14">3-oxoacyl-[acyl-carrier-protein] synthase III</fullName>
    </alternativeName>
</protein>
<comment type="catalytic activity">
    <reaction evidence="11">
        <text>(2S)-2-methylbutanoyl-CoA + malonyl-[ACP] + H(+) = (4S)-4-methyl-3-oxohexanoyl-[ACP] + CO2 + CoA</text>
        <dbReference type="Rhea" id="RHEA:42276"/>
        <dbReference type="Rhea" id="RHEA-COMP:9623"/>
        <dbReference type="Rhea" id="RHEA-COMP:17148"/>
        <dbReference type="ChEBI" id="CHEBI:15378"/>
        <dbReference type="ChEBI" id="CHEBI:16526"/>
        <dbReference type="ChEBI" id="CHEBI:57287"/>
        <dbReference type="ChEBI" id="CHEBI:78449"/>
        <dbReference type="ChEBI" id="CHEBI:88166"/>
        <dbReference type="ChEBI" id="CHEBI:167462"/>
        <dbReference type="EC" id="2.3.1.300"/>
    </reaction>
    <physiologicalReaction direction="left-to-right" evidence="11">
        <dbReference type="Rhea" id="RHEA:42277"/>
    </physiologicalReaction>
</comment>
<comment type="caution">
    <text evidence="17">The sequence shown here is derived from an EMBL/GenBank/DDBJ whole genome shotgun (WGS) entry which is preliminary data.</text>
</comment>
<evidence type="ECO:0000256" key="13">
    <source>
        <dbReference type="ARBA" id="ARBA00052985"/>
    </source>
</evidence>
<dbReference type="NCBIfam" id="NF006829">
    <property type="entry name" value="PRK09352.1"/>
    <property type="match status" value="1"/>
</dbReference>
<feature type="domain" description="Beta-ketoacyl-[acyl-carrier-protein] synthase III N-terminal" evidence="16">
    <location>
        <begin position="106"/>
        <end position="182"/>
    </location>
</feature>
<comment type="catalytic activity">
    <reaction evidence="12">
        <text>2-methylpropanoyl-CoA + malonyl-[ACP] + H(+) = 4-methyl-3-oxopentanoyl-[ACP] + CO2 + CoA</text>
        <dbReference type="Rhea" id="RHEA:42268"/>
        <dbReference type="Rhea" id="RHEA-COMP:9623"/>
        <dbReference type="Rhea" id="RHEA-COMP:9940"/>
        <dbReference type="ChEBI" id="CHEBI:15378"/>
        <dbReference type="ChEBI" id="CHEBI:16526"/>
        <dbReference type="ChEBI" id="CHEBI:57287"/>
        <dbReference type="ChEBI" id="CHEBI:57338"/>
        <dbReference type="ChEBI" id="CHEBI:78449"/>
        <dbReference type="ChEBI" id="CHEBI:78820"/>
        <dbReference type="EC" id="2.3.1.300"/>
    </reaction>
    <physiologicalReaction direction="left-to-right" evidence="12">
        <dbReference type="Rhea" id="RHEA:42269"/>
    </physiologicalReaction>
</comment>
<dbReference type="PANTHER" id="PTHR43091">
    <property type="entry name" value="3-OXOACYL-[ACYL-CARRIER-PROTEIN] SYNTHASE"/>
    <property type="match status" value="1"/>
</dbReference>
<evidence type="ECO:0000256" key="4">
    <source>
        <dbReference type="ARBA" id="ARBA00022679"/>
    </source>
</evidence>
<sequence length="321" mass="34682">MTTRIIGTGSYAPENVITNDDLAKIMDTSDEWIRSRTGIGARHICGKDEGATYMAIEAAKRAVEMAGIDPKELDIIIAGTSTPDKCLPSCGCEVQAAIGAVNAVAFDVSAACSGFIFSLNIVQGFFMSGVYRTALVIGCDELSKIMDWSDRRTCVLFGDGAGAAVVRAEETGIRHFLMGSDGARGPVLECTARTTGNFLTGTRPDIGFTSMDGQEVFKFAVKKVPECITQLLEETGTDKDEIKYFILHQANMRIFESIAKRLKVPMEKIPVNIERYGNTSGASIPIILDEVNRQGKLERGDKIVIAGFGAGLTWGAVLMEW</sequence>
<feature type="domain" description="Beta-ketoacyl-[acyl-carrier-protein] synthase III C-terminal" evidence="15">
    <location>
        <begin position="232"/>
        <end position="321"/>
    </location>
</feature>
<reference evidence="17" key="2">
    <citation type="submission" date="2021-04" db="EMBL/GenBank/DDBJ databases">
        <authorList>
            <person name="Gilroy R."/>
        </authorList>
    </citation>
    <scope>NUCLEOTIDE SEQUENCE</scope>
    <source>
        <strain evidence="17">CHK178-16964</strain>
    </source>
</reference>
<dbReference type="AlphaFoldDB" id="A0A9D2HL70"/>
<evidence type="ECO:0000256" key="11">
    <source>
        <dbReference type="ARBA" id="ARBA00052407"/>
    </source>
</evidence>
<comment type="catalytic activity">
    <reaction evidence="13">
        <text>3-methylbutanoyl-CoA + malonyl-[ACP] + H(+) = 5-methyl-3-oxohexanoyl-[ACP] + CO2 + CoA</text>
        <dbReference type="Rhea" id="RHEA:42272"/>
        <dbReference type="Rhea" id="RHEA-COMP:9623"/>
        <dbReference type="Rhea" id="RHEA-COMP:9941"/>
        <dbReference type="ChEBI" id="CHEBI:15378"/>
        <dbReference type="ChEBI" id="CHEBI:16526"/>
        <dbReference type="ChEBI" id="CHEBI:57287"/>
        <dbReference type="ChEBI" id="CHEBI:57345"/>
        <dbReference type="ChEBI" id="CHEBI:78449"/>
        <dbReference type="ChEBI" id="CHEBI:78822"/>
        <dbReference type="EC" id="2.3.1.300"/>
    </reaction>
    <physiologicalReaction direction="left-to-right" evidence="13">
        <dbReference type="Rhea" id="RHEA:42273"/>
    </physiologicalReaction>
</comment>
<evidence type="ECO:0000256" key="10">
    <source>
        <dbReference type="ARBA" id="ARBA00051096"/>
    </source>
</evidence>
<comment type="pathway">
    <text evidence="1 14">Lipid metabolism; fatty acid biosynthesis.</text>
</comment>
<keyword evidence="8 14" id="KW-0511">Multifunctional enzyme</keyword>
<dbReference type="Gene3D" id="3.40.47.10">
    <property type="match status" value="1"/>
</dbReference>
<dbReference type="GO" id="GO:0004315">
    <property type="term" value="F:3-oxoacyl-[acyl-carrier-protein] synthase activity"/>
    <property type="evidence" value="ECO:0007669"/>
    <property type="project" value="InterPro"/>
</dbReference>
<evidence type="ECO:0000256" key="7">
    <source>
        <dbReference type="ARBA" id="ARBA00023160"/>
    </source>
</evidence>
<dbReference type="GO" id="GO:0033818">
    <property type="term" value="F:beta-ketoacyl-acyl-carrier-protein synthase III activity"/>
    <property type="evidence" value="ECO:0007669"/>
    <property type="project" value="UniProtKB-UniRule"/>
</dbReference>
<dbReference type="Proteomes" id="UP000823900">
    <property type="component" value="Unassembled WGS sequence"/>
</dbReference>
<dbReference type="HAMAP" id="MF_01815">
    <property type="entry name" value="FabH"/>
    <property type="match status" value="1"/>
</dbReference>
<evidence type="ECO:0000313" key="17">
    <source>
        <dbReference type="EMBL" id="HJA72479.1"/>
    </source>
</evidence>
<evidence type="ECO:0000256" key="6">
    <source>
        <dbReference type="ARBA" id="ARBA00023098"/>
    </source>
</evidence>
<comment type="domain">
    <text evidence="14">The last Arg residue of the ACP-binding site is essential for the weak association between ACP/AcpP and FabH.</text>
</comment>
<dbReference type="NCBIfam" id="TIGR00747">
    <property type="entry name" value="fabH"/>
    <property type="match status" value="1"/>
</dbReference>
<evidence type="ECO:0000256" key="1">
    <source>
        <dbReference type="ARBA" id="ARBA00005194"/>
    </source>
</evidence>
<feature type="active site" evidence="14">
    <location>
        <position position="112"/>
    </location>
</feature>
<evidence type="ECO:0000256" key="12">
    <source>
        <dbReference type="ARBA" id="ARBA00052467"/>
    </source>
</evidence>
<keyword evidence="3 14" id="KW-0444">Lipid biosynthesis</keyword>
<dbReference type="CDD" id="cd00830">
    <property type="entry name" value="KAS_III"/>
    <property type="match status" value="1"/>
</dbReference>
<keyword evidence="4 14" id="KW-0808">Transferase</keyword>
<evidence type="ECO:0000256" key="9">
    <source>
        <dbReference type="ARBA" id="ARBA00023315"/>
    </source>
</evidence>
<keyword evidence="5 14" id="KW-0276">Fatty acid metabolism</keyword>
<dbReference type="InterPro" id="IPR013747">
    <property type="entry name" value="ACP_syn_III_C"/>
</dbReference>
<accession>A0A9D2HL70</accession>
<evidence type="ECO:0000256" key="14">
    <source>
        <dbReference type="HAMAP-Rule" id="MF_01815"/>
    </source>
</evidence>
<evidence type="ECO:0000256" key="2">
    <source>
        <dbReference type="ARBA" id="ARBA00008642"/>
    </source>
</evidence>
<keyword evidence="9 14" id="KW-0012">Acyltransferase</keyword>
<dbReference type="FunFam" id="3.40.47.10:FF:000004">
    <property type="entry name" value="3-oxoacyl-[acyl-carrier-protein] synthase 3"/>
    <property type="match status" value="1"/>
</dbReference>
<evidence type="ECO:0000259" key="15">
    <source>
        <dbReference type="Pfam" id="PF08541"/>
    </source>
</evidence>
<comment type="catalytic activity">
    <reaction evidence="10">
        <text>malonyl-[ACP] + acetyl-CoA + H(+) = 3-oxobutanoyl-[ACP] + CO2 + CoA</text>
        <dbReference type="Rhea" id="RHEA:12080"/>
        <dbReference type="Rhea" id="RHEA-COMP:9623"/>
        <dbReference type="Rhea" id="RHEA-COMP:9625"/>
        <dbReference type="ChEBI" id="CHEBI:15378"/>
        <dbReference type="ChEBI" id="CHEBI:16526"/>
        <dbReference type="ChEBI" id="CHEBI:57287"/>
        <dbReference type="ChEBI" id="CHEBI:57288"/>
        <dbReference type="ChEBI" id="CHEBI:78449"/>
        <dbReference type="ChEBI" id="CHEBI:78450"/>
        <dbReference type="EC" id="2.3.1.180"/>
    </reaction>
    <physiologicalReaction direction="left-to-right" evidence="10">
        <dbReference type="Rhea" id="RHEA:12081"/>
    </physiologicalReaction>
</comment>
<keyword evidence="7 14" id="KW-0275">Fatty acid biosynthesis</keyword>
<dbReference type="EMBL" id="DWZA01000107">
    <property type="protein sequence ID" value="HJA72479.1"/>
    <property type="molecule type" value="Genomic_DNA"/>
</dbReference>
<dbReference type="SUPFAM" id="SSF53901">
    <property type="entry name" value="Thiolase-like"/>
    <property type="match status" value="1"/>
</dbReference>
<gene>
    <name evidence="14" type="primary">fabH</name>
    <name evidence="17" type="ORF">IAA07_13065</name>
</gene>
<organism evidence="17 18">
    <name type="scientific">Candidatus Lachnoclostridium stercoravium</name>
    <dbReference type="NCBI Taxonomy" id="2838633"/>
    <lineage>
        <taxon>Bacteria</taxon>
        <taxon>Bacillati</taxon>
        <taxon>Bacillota</taxon>
        <taxon>Clostridia</taxon>
        <taxon>Lachnospirales</taxon>
        <taxon>Lachnospiraceae</taxon>
    </lineage>
</organism>
<proteinExistence type="inferred from homology"/>
<keyword evidence="6 14" id="KW-0443">Lipid metabolism</keyword>
<evidence type="ECO:0000256" key="8">
    <source>
        <dbReference type="ARBA" id="ARBA00023268"/>
    </source>
</evidence>
<dbReference type="InterPro" id="IPR016039">
    <property type="entry name" value="Thiolase-like"/>
</dbReference>
<evidence type="ECO:0000256" key="5">
    <source>
        <dbReference type="ARBA" id="ARBA00022832"/>
    </source>
</evidence>
<dbReference type="InterPro" id="IPR013751">
    <property type="entry name" value="ACP_syn_III_N"/>
</dbReference>
<dbReference type="Pfam" id="PF08545">
    <property type="entry name" value="ACP_syn_III"/>
    <property type="match status" value="1"/>
</dbReference>